<name>K1QX79_MAGGI</name>
<dbReference type="PANTHER" id="PTHR11267">
    <property type="entry name" value="T-BOX PROTEIN-RELATED"/>
    <property type="match status" value="1"/>
</dbReference>
<dbReference type="InterPro" id="IPR036960">
    <property type="entry name" value="T-box_sf"/>
</dbReference>
<dbReference type="GO" id="GO:0005634">
    <property type="term" value="C:nucleus"/>
    <property type="evidence" value="ECO:0007669"/>
    <property type="project" value="UniProtKB-SubCell"/>
</dbReference>
<accession>K1QX79</accession>
<dbReference type="InterPro" id="IPR046360">
    <property type="entry name" value="T-box_DNA-bd"/>
</dbReference>
<evidence type="ECO:0000256" key="1">
    <source>
        <dbReference type="PROSITE-ProRule" id="PRU00201"/>
    </source>
</evidence>
<organism evidence="2">
    <name type="scientific">Magallana gigas</name>
    <name type="common">Pacific oyster</name>
    <name type="synonym">Crassostrea gigas</name>
    <dbReference type="NCBI Taxonomy" id="29159"/>
    <lineage>
        <taxon>Eukaryota</taxon>
        <taxon>Metazoa</taxon>
        <taxon>Spiralia</taxon>
        <taxon>Lophotrochozoa</taxon>
        <taxon>Mollusca</taxon>
        <taxon>Bivalvia</taxon>
        <taxon>Autobranchia</taxon>
        <taxon>Pteriomorphia</taxon>
        <taxon>Ostreida</taxon>
        <taxon>Ostreoidea</taxon>
        <taxon>Ostreidae</taxon>
        <taxon>Magallana</taxon>
    </lineage>
</organism>
<keyword evidence="1" id="KW-0238">DNA-binding</keyword>
<reference evidence="2" key="1">
    <citation type="journal article" date="2012" name="Nature">
        <title>The oyster genome reveals stress adaptation and complexity of shell formation.</title>
        <authorList>
            <person name="Zhang G."/>
            <person name="Fang X."/>
            <person name="Guo X."/>
            <person name="Li L."/>
            <person name="Luo R."/>
            <person name="Xu F."/>
            <person name="Yang P."/>
            <person name="Zhang L."/>
            <person name="Wang X."/>
            <person name="Qi H."/>
            <person name="Xiong Z."/>
            <person name="Que H."/>
            <person name="Xie Y."/>
            <person name="Holland P.W."/>
            <person name="Paps J."/>
            <person name="Zhu Y."/>
            <person name="Wu F."/>
            <person name="Chen Y."/>
            <person name="Wang J."/>
            <person name="Peng C."/>
            <person name="Meng J."/>
            <person name="Yang L."/>
            <person name="Liu J."/>
            <person name="Wen B."/>
            <person name="Zhang N."/>
            <person name="Huang Z."/>
            <person name="Zhu Q."/>
            <person name="Feng Y."/>
            <person name="Mount A."/>
            <person name="Hedgecock D."/>
            <person name="Xu Z."/>
            <person name="Liu Y."/>
            <person name="Domazet-Loso T."/>
            <person name="Du Y."/>
            <person name="Sun X."/>
            <person name="Zhang S."/>
            <person name="Liu B."/>
            <person name="Cheng P."/>
            <person name="Jiang X."/>
            <person name="Li J."/>
            <person name="Fan D."/>
            <person name="Wang W."/>
            <person name="Fu W."/>
            <person name="Wang T."/>
            <person name="Wang B."/>
            <person name="Zhang J."/>
            <person name="Peng Z."/>
            <person name="Li Y."/>
            <person name="Li N."/>
            <person name="Wang J."/>
            <person name="Chen M."/>
            <person name="He Y."/>
            <person name="Tan F."/>
            <person name="Song X."/>
            <person name="Zheng Q."/>
            <person name="Huang R."/>
            <person name="Yang H."/>
            <person name="Du X."/>
            <person name="Chen L."/>
            <person name="Yang M."/>
            <person name="Gaffney P.M."/>
            <person name="Wang S."/>
            <person name="Luo L."/>
            <person name="She Z."/>
            <person name="Ming Y."/>
            <person name="Huang W."/>
            <person name="Zhang S."/>
            <person name="Huang B."/>
            <person name="Zhang Y."/>
            <person name="Qu T."/>
            <person name="Ni P."/>
            <person name="Miao G."/>
            <person name="Wang J."/>
            <person name="Wang Q."/>
            <person name="Steinberg C.E."/>
            <person name="Wang H."/>
            <person name="Li N."/>
            <person name="Qian L."/>
            <person name="Zhang G."/>
            <person name="Li Y."/>
            <person name="Yang H."/>
            <person name="Liu X."/>
            <person name="Wang J."/>
            <person name="Yin Y."/>
            <person name="Wang J."/>
        </authorList>
    </citation>
    <scope>NUCLEOTIDE SEQUENCE [LARGE SCALE GENOMIC DNA]</scope>
    <source>
        <strain evidence="2">05x7-T-G4-1.051#20</strain>
    </source>
</reference>
<dbReference type="GO" id="GO:0000981">
    <property type="term" value="F:DNA-binding transcription factor activity, RNA polymerase II-specific"/>
    <property type="evidence" value="ECO:0007669"/>
    <property type="project" value="TreeGrafter"/>
</dbReference>
<dbReference type="PROSITE" id="PS50252">
    <property type="entry name" value="TBOX_3"/>
    <property type="match status" value="1"/>
</dbReference>
<dbReference type="InterPro" id="IPR001699">
    <property type="entry name" value="TF_T-box"/>
</dbReference>
<dbReference type="PANTHER" id="PTHR11267:SF181">
    <property type="entry name" value="OPTOMOTOR-BLIND PROTEIN"/>
    <property type="match status" value="1"/>
</dbReference>
<dbReference type="AlphaFoldDB" id="K1QX79"/>
<comment type="caution">
    <text evidence="1">Lacks conserved residue(s) required for the propagation of feature annotation.</text>
</comment>
<protein>
    <submittedName>
        <fullName evidence="2">T-related protein</fullName>
    </submittedName>
</protein>
<dbReference type="GO" id="GO:0000978">
    <property type="term" value="F:RNA polymerase II cis-regulatory region sequence-specific DNA binding"/>
    <property type="evidence" value="ECO:0007669"/>
    <property type="project" value="InterPro"/>
</dbReference>
<sequence length="272" mass="30933">MFPYVEFTLKGLDPAGLYDIMFDIIPADTNYFKFVDNKWVAIGEAEQDFNNNFFKHPDSPQIGSKWMDKIISFQNVKLSNQPSCQCGIFTLRTLQKYLVRISLIKHKTDRFSVLEIPIPVSTFVAVTAYNNREVTELKIKSNPYSKAFRYPKSRMKKPSVSLSDKKINQHHNKRIPTSRMDVFTESFDDIHHIQFVNLRKIRIEERSRHSNRTVNGGWKLMVHVTSLGVARPETKCMLKMAGGLGAAMRPLVGPGRSLAGAQGAKAPEAHGF</sequence>
<dbReference type="HOGENOM" id="CLU_1023960_0_0_1"/>
<evidence type="ECO:0000313" key="2">
    <source>
        <dbReference type="EMBL" id="EKC26131.1"/>
    </source>
</evidence>
<dbReference type="EMBL" id="JH815782">
    <property type="protein sequence ID" value="EKC26131.1"/>
    <property type="molecule type" value="Genomic_DNA"/>
</dbReference>
<dbReference type="Gene3D" id="2.60.40.820">
    <property type="entry name" value="Transcription factor, T-box"/>
    <property type="match status" value="1"/>
</dbReference>
<dbReference type="CDD" id="cd00182">
    <property type="entry name" value="T-box"/>
    <property type="match status" value="1"/>
</dbReference>
<dbReference type="GO" id="GO:0045893">
    <property type="term" value="P:positive regulation of DNA-templated transcription"/>
    <property type="evidence" value="ECO:0007669"/>
    <property type="project" value="InterPro"/>
</dbReference>
<dbReference type="GO" id="GO:0001708">
    <property type="term" value="P:cell fate specification"/>
    <property type="evidence" value="ECO:0007669"/>
    <property type="project" value="TreeGrafter"/>
</dbReference>
<gene>
    <name evidence="2" type="ORF">CGI_10013038</name>
</gene>
<dbReference type="PRINTS" id="PR00937">
    <property type="entry name" value="TBOX"/>
</dbReference>
<keyword evidence="1" id="KW-0539">Nucleus</keyword>
<proteinExistence type="predicted"/>
<dbReference type="Pfam" id="PF00907">
    <property type="entry name" value="T-box"/>
    <property type="match status" value="1"/>
</dbReference>
<dbReference type="InterPro" id="IPR008967">
    <property type="entry name" value="p53-like_TF_DNA-bd_sf"/>
</dbReference>
<dbReference type="InParanoid" id="K1QX79"/>
<dbReference type="GO" id="GO:0000785">
    <property type="term" value="C:chromatin"/>
    <property type="evidence" value="ECO:0007669"/>
    <property type="project" value="TreeGrafter"/>
</dbReference>
<dbReference type="SUPFAM" id="SSF49417">
    <property type="entry name" value="p53-like transcription factors"/>
    <property type="match status" value="1"/>
</dbReference>
<comment type="subcellular location">
    <subcellularLocation>
        <location evidence="1">Nucleus</location>
    </subcellularLocation>
</comment>
<dbReference type="SMART" id="SM00425">
    <property type="entry name" value="TBOX"/>
    <property type="match status" value="1"/>
</dbReference>